<name>A0ACB7FU01_9ASCO</name>
<reference evidence="1" key="1">
    <citation type="submission" date="2020-12" db="EMBL/GenBank/DDBJ databases">
        <title>Draft Genome of Candida africana.</title>
        <authorList>
            <person name="Ayanbimpe G.M."/>
            <person name="Enweani I.B."/>
            <person name="Aguiyi J.C."/>
            <person name="Nnadi U.P."/>
            <person name="Izam Y."/>
            <person name="Ubani A."/>
            <person name="Ngene A.C."/>
        </authorList>
    </citation>
    <scope>NUCLEOTIDE SEQUENCE</scope>
    <source>
        <strain evidence="1">CEC4854</strain>
    </source>
</reference>
<dbReference type="Proteomes" id="UP000742417">
    <property type="component" value="Unassembled WGS sequence"/>
</dbReference>
<gene>
    <name evidence="1" type="ORF">GWM34_01732</name>
</gene>
<dbReference type="EMBL" id="JAENJO010000003">
    <property type="protein sequence ID" value="KAG8203591.1"/>
    <property type="molecule type" value="Genomic_DNA"/>
</dbReference>
<sequence length="500" mass="57468">MPVTEIDKKNQSLDQQSQSEQSQSQSQSQPSSSQSLQQQEDSQQLPDAEDIESTNNLIDSLTTQQQQEQLFNKLQQLHQLRNQDFVSDDEITQSHITDNSTYYGPLHDKFFFHSQSQPQHHQHHHQRYQTLSQQQNKLLLSEDGSNGIDSEQNTLCPVIHNGSSTFNLAPENADQEHKHDLELQLHLKQQQQQQEKEAEEEKRRRQQQQERELSLNNQVRKGYSLDYFDQFNNVHNAINNYQASVFDNRYLQPNSLFIGEQQSGKASFHIKVEFKTVDLFNSMITGFLQINGLTDKDSEITTYFKGEIINNPLNHFILRNNNIEGDSDVGVNSFENPSIQKYSFVTENKQWGSFAKNDYEHWKKLTQSTTFLSDEELIKRLEKVQRGEQDDQYIYMRWKEEFLLPDSRIKQITGASFEGFYYIVLNIGGGGNNNNGRFGKGRSLSTSSSASSSSSSSSLCDGLLPGGISGLYYHKSSEKFQSLSLRHVDDKVDVGTFDFV</sequence>
<protein>
    <submittedName>
        <fullName evidence="1">Uncharacterized protein</fullName>
    </submittedName>
</protein>
<comment type="caution">
    <text evidence="1">The sequence shown here is derived from an EMBL/GenBank/DDBJ whole genome shotgun (WGS) entry which is preliminary data.</text>
</comment>
<feature type="non-terminal residue" evidence="1">
    <location>
        <position position="1"/>
    </location>
</feature>
<keyword evidence="2" id="KW-1185">Reference proteome</keyword>
<proteinExistence type="predicted"/>
<accession>A0ACB7FU01</accession>
<evidence type="ECO:0000313" key="2">
    <source>
        <dbReference type="Proteomes" id="UP000742417"/>
    </source>
</evidence>
<organism evidence="1 2">
    <name type="scientific">Candida africana</name>
    <dbReference type="NCBI Taxonomy" id="241526"/>
    <lineage>
        <taxon>Eukaryota</taxon>
        <taxon>Fungi</taxon>
        <taxon>Dikarya</taxon>
        <taxon>Ascomycota</taxon>
        <taxon>Saccharomycotina</taxon>
        <taxon>Pichiomycetes</taxon>
        <taxon>Debaryomycetaceae</taxon>
        <taxon>Candida/Lodderomyces clade</taxon>
        <taxon>Candida</taxon>
    </lineage>
</organism>
<evidence type="ECO:0000313" key="1">
    <source>
        <dbReference type="EMBL" id="KAG8203591.1"/>
    </source>
</evidence>